<evidence type="ECO:0008006" key="5">
    <source>
        <dbReference type="Google" id="ProtNLM"/>
    </source>
</evidence>
<feature type="compositionally biased region" description="Basic and acidic residues" evidence="2">
    <location>
        <begin position="208"/>
        <end position="227"/>
    </location>
</feature>
<dbReference type="Proteomes" id="UP000193467">
    <property type="component" value="Unassembled WGS sequence"/>
</dbReference>
<feature type="compositionally biased region" description="Basic and acidic residues" evidence="2">
    <location>
        <begin position="725"/>
        <end position="735"/>
    </location>
</feature>
<keyword evidence="4" id="KW-1185">Reference proteome</keyword>
<dbReference type="AlphaFoldDB" id="A0A1Y2G2H7"/>
<dbReference type="EMBL" id="MCGR01000004">
    <property type="protein sequence ID" value="ORY90245.1"/>
    <property type="molecule type" value="Genomic_DNA"/>
</dbReference>
<feature type="region of interest" description="Disordered" evidence="2">
    <location>
        <begin position="385"/>
        <end position="567"/>
    </location>
</feature>
<feature type="compositionally biased region" description="Low complexity" evidence="2">
    <location>
        <begin position="394"/>
        <end position="411"/>
    </location>
</feature>
<feature type="compositionally biased region" description="Pro residues" evidence="2">
    <location>
        <begin position="235"/>
        <end position="247"/>
    </location>
</feature>
<feature type="compositionally biased region" description="Polar residues" evidence="2">
    <location>
        <begin position="526"/>
        <end position="559"/>
    </location>
</feature>
<feature type="region of interest" description="Disordered" evidence="2">
    <location>
        <begin position="33"/>
        <end position="364"/>
    </location>
</feature>
<feature type="compositionally biased region" description="Low complexity" evidence="2">
    <location>
        <begin position="44"/>
        <end position="57"/>
    </location>
</feature>
<evidence type="ECO:0000313" key="3">
    <source>
        <dbReference type="EMBL" id="ORY90245.1"/>
    </source>
</evidence>
<feature type="compositionally biased region" description="Low complexity" evidence="2">
    <location>
        <begin position="198"/>
        <end position="207"/>
    </location>
</feature>
<feature type="compositionally biased region" description="Polar residues" evidence="2">
    <location>
        <begin position="677"/>
        <end position="704"/>
    </location>
</feature>
<feature type="compositionally biased region" description="Polar residues" evidence="2">
    <location>
        <begin position="303"/>
        <end position="315"/>
    </location>
</feature>
<sequence>MVEQTPEAQFAAGKDAAARERAERLMAAKKKLQKYRARQSKNLSIASSSTSDVSVASPTRSTRRDSANLGGGGAESPLGHKHRRSASKTALLGLGNVPPSPAKALGHGRRSSKSRHSRGGSISTSGHGHSRSRASISISVSGPSAVGSPNLFASGSEAEASRSTTPVSAPPPAPSSALHAPFPWSQVRATSPLPSPPGFDAGSSPSSSRRDSASGLSRRDSLGRRDSASSSTTPSLPPPPRAGPPPSHGRNASRHARNTSVSNFRESLEVVSGGGVFTGSLQPAVSSFAAPGSASPLLEASPEQHSTSPSGSSPLAHSPIPTPAWSNDPVKVLEALKERGRRESDEPSSPEMTRKGALEALEGRLAAPTEMIDLGDKAEGELLVAPKSPGFVQTGPALTPSSPSPSFTHSPMIGLGVGGVKRNSWGNLGPVTTAGAAGAMGLGSLVEEDEEEEDEQRDPTSPVSSPPRKGRASPRRRPSSIVVSPVQHAGAIAIDMTPIDEDDDDEPLPPHQPHSFTPRQMRPLSLSLSAGTTVGTPSTAAHSPINSSRRSLAPSSPTLNDERAVSPTIANEKRLSLFHGVAVATVNGEVPAERTSPTLGRSSLPAQRGGGGLRSLSIGAGGALASSPAASTPSPVRRSASTSTVPPPPRATPGKRSSISYRNTSLTSLASPDGPMSTLNTAQRRPWRQSITNPNGFSTASPSEGPQLGGYPFAYGGFGDLEQESPVREESEPSAHPDTGLQLQQQQRAAAVEDSQALQMQISALKSQIEQLKSLGTQLESTHALEIAEFEKKAGEEARAMRVRISELERQLEEAKVARRFEVEGLTREVQQAREAMDDLTDERDSLREDVDGWRERCATLEADKKKEKEEEALAVAQAKLISEMRDQIYNLVAALDRERGEHGETRQEVERLMAERESAQQQQQQHHDELDPDDEYDEDTSSTAPGHRHYLNNTSDGSVLSGSSFGRSFSGNTTEDTSIHTDLDDSYSAKMSSPPSGHSSFVGFGSKGRESDFGANALNQLQTLEEEEEEDEERKEERLRHQSGSTGSASSDAMPLTPNKEQQLGHDRSGSFVRTWAVSFFLLSFSSLA</sequence>
<feature type="compositionally biased region" description="Basic and acidic residues" evidence="2">
    <location>
        <begin position="334"/>
        <end position="345"/>
    </location>
</feature>
<feature type="coiled-coil region" evidence="1">
    <location>
        <begin position="755"/>
        <end position="871"/>
    </location>
</feature>
<feature type="compositionally biased region" description="Basic and acidic residues" evidence="2">
    <location>
        <begin position="900"/>
        <end position="919"/>
    </location>
</feature>
<feature type="compositionally biased region" description="Acidic residues" evidence="2">
    <location>
        <begin position="498"/>
        <end position="507"/>
    </location>
</feature>
<keyword evidence="1" id="KW-0175">Coiled coil</keyword>
<comment type="caution">
    <text evidence="3">The sequence shown here is derived from an EMBL/GenBank/DDBJ whole genome shotgun (WGS) entry which is preliminary data.</text>
</comment>
<dbReference type="InParanoid" id="A0A1Y2G2H7"/>
<protein>
    <recommendedName>
        <fullName evidence="5">Proteophosphoglycan ppg4</fullName>
    </recommendedName>
</protein>
<feature type="compositionally biased region" description="Acidic residues" evidence="2">
    <location>
        <begin position="1025"/>
        <end position="1035"/>
    </location>
</feature>
<feature type="compositionally biased region" description="Low complexity" evidence="2">
    <location>
        <begin position="434"/>
        <end position="443"/>
    </location>
</feature>
<organism evidence="3 4">
    <name type="scientific">Leucosporidium creatinivorum</name>
    <dbReference type="NCBI Taxonomy" id="106004"/>
    <lineage>
        <taxon>Eukaryota</taxon>
        <taxon>Fungi</taxon>
        <taxon>Dikarya</taxon>
        <taxon>Basidiomycota</taxon>
        <taxon>Pucciniomycotina</taxon>
        <taxon>Microbotryomycetes</taxon>
        <taxon>Leucosporidiales</taxon>
        <taxon>Leucosporidium</taxon>
    </lineage>
</organism>
<gene>
    <name evidence="3" type="ORF">BCR35DRAFT_135922</name>
</gene>
<evidence type="ECO:0000256" key="1">
    <source>
        <dbReference type="SAM" id="Coils"/>
    </source>
</evidence>
<dbReference type="STRING" id="106004.A0A1Y2G2H7"/>
<evidence type="ECO:0000313" key="4">
    <source>
        <dbReference type="Proteomes" id="UP000193467"/>
    </source>
</evidence>
<feature type="compositionally biased region" description="Polar residues" evidence="2">
    <location>
        <begin position="1043"/>
        <end position="1052"/>
    </location>
</feature>
<feature type="region of interest" description="Disordered" evidence="2">
    <location>
        <begin position="587"/>
        <end position="744"/>
    </location>
</feature>
<evidence type="ECO:0000256" key="2">
    <source>
        <dbReference type="SAM" id="MobiDB-lite"/>
    </source>
</evidence>
<feature type="compositionally biased region" description="Polar residues" evidence="2">
    <location>
        <begin position="655"/>
        <end position="670"/>
    </location>
</feature>
<accession>A0A1Y2G2H7</accession>
<name>A0A1Y2G2H7_9BASI</name>
<feature type="region of interest" description="Disordered" evidence="2">
    <location>
        <begin position="900"/>
        <end position="1009"/>
    </location>
</feature>
<feature type="compositionally biased region" description="Low complexity" evidence="2">
    <location>
        <begin position="119"/>
        <end position="149"/>
    </location>
</feature>
<feature type="compositionally biased region" description="Basic residues" evidence="2">
    <location>
        <begin position="106"/>
        <end position="118"/>
    </location>
</feature>
<feature type="region of interest" description="Disordered" evidence="2">
    <location>
        <begin position="1024"/>
        <end position="1067"/>
    </location>
</feature>
<dbReference type="OrthoDB" id="2536792at2759"/>
<feature type="compositionally biased region" description="Acidic residues" evidence="2">
    <location>
        <begin position="446"/>
        <end position="456"/>
    </location>
</feature>
<feature type="compositionally biased region" description="Low complexity" evidence="2">
    <location>
        <begin position="958"/>
        <end position="972"/>
    </location>
</feature>
<feature type="compositionally biased region" description="Low complexity" evidence="2">
    <location>
        <begin position="614"/>
        <end position="644"/>
    </location>
</feature>
<feature type="compositionally biased region" description="Polar residues" evidence="2">
    <location>
        <begin position="990"/>
        <end position="1000"/>
    </location>
</feature>
<feature type="compositionally biased region" description="Basic residues" evidence="2">
    <location>
        <begin position="468"/>
        <end position="478"/>
    </location>
</feature>
<feature type="compositionally biased region" description="Acidic residues" evidence="2">
    <location>
        <begin position="931"/>
        <end position="941"/>
    </location>
</feature>
<feature type="compositionally biased region" description="Polar residues" evidence="2">
    <location>
        <begin position="595"/>
        <end position="605"/>
    </location>
</feature>
<proteinExistence type="predicted"/>
<reference evidence="3 4" key="1">
    <citation type="submission" date="2016-07" db="EMBL/GenBank/DDBJ databases">
        <title>Pervasive Adenine N6-methylation of Active Genes in Fungi.</title>
        <authorList>
            <consortium name="DOE Joint Genome Institute"/>
            <person name="Mondo S.J."/>
            <person name="Dannebaum R.O."/>
            <person name="Kuo R.C."/>
            <person name="Labutti K."/>
            <person name="Haridas S."/>
            <person name="Kuo A."/>
            <person name="Salamov A."/>
            <person name="Ahrendt S.R."/>
            <person name="Lipzen A."/>
            <person name="Sullivan W."/>
            <person name="Andreopoulos W.B."/>
            <person name="Clum A."/>
            <person name="Lindquist E."/>
            <person name="Daum C."/>
            <person name="Ramamoorthy G.K."/>
            <person name="Gryganskyi A."/>
            <person name="Culley D."/>
            <person name="Magnuson J.K."/>
            <person name="James T.Y."/>
            <person name="O'Malley M.A."/>
            <person name="Stajich J.E."/>
            <person name="Spatafora J.W."/>
            <person name="Visel A."/>
            <person name="Grigoriev I.V."/>
        </authorList>
    </citation>
    <scope>NUCLEOTIDE SEQUENCE [LARGE SCALE GENOMIC DNA]</scope>
    <source>
        <strain evidence="3 4">62-1032</strain>
    </source>
</reference>